<protein>
    <submittedName>
        <fullName evidence="6">Acyl-CoA/acyl-ACP dehydrogenase</fullName>
    </submittedName>
</protein>
<keyword evidence="3" id="KW-0285">Flavoprotein</keyword>
<accession>A0AA41XEW2</accession>
<dbReference type="Pfam" id="PF00441">
    <property type="entry name" value="Acyl-CoA_dh_1"/>
    <property type="match status" value="1"/>
</dbReference>
<evidence type="ECO:0000256" key="3">
    <source>
        <dbReference type="ARBA" id="ARBA00022630"/>
    </source>
</evidence>
<evidence type="ECO:0000256" key="4">
    <source>
        <dbReference type="ARBA" id="ARBA00022827"/>
    </source>
</evidence>
<dbReference type="GO" id="GO:0050660">
    <property type="term" value="F:flavin adenine dinucleotide binding"/>
    <property type="evidence" value="ECO:0007669"/>
    <property type="project" value="InterPro"/>
</dbReference>
<evidence type="ECO:0000259" key="5">
    <source>
        <dbReference type="Pfam" id="PF00441"/>
    </source>
</evidence>
<dbReference type="GO" id="GO:0003995">
    <property type="term" value="F:acyl-CoA dehydrogenase activity"/>
    <property type="evidence" value="ECO:0007669"/>
    <property type="project" value="TreeGrafter"/>
</dbReference>
<proteinExistence type="inferred from homology"/>
<keyword evidence="7" id="KW-1185">Reference proteome</keyword>
<gene>
    <name evidence="6" type="ORF">N1028_03400</name>
</gene>
<dbReference type="PIRSF" id="PIRSF016578">
    <property type="entry name" value="HsaA"/>
    <property type="match status" value="1"/>
</dbReference>
<dbReference type="SUPFAM" id="SSF56645">
    <property type="entry name" value="Acyl-CoA dehydrogenase NM domain-like"/>
    <property type="match status" value="1"/>
</dbReference>
<comment type="caution">
    <text evidence="6">The sequence shown here is derived from an EMBL/GenBank/DDBJ whole genome shotgun (WGS) entry which is preliminary data.</text>
</comment>
<organism evidence="6 7">
    <name type="scientific">Herbiconiux oxytropis</name>
    <dbReference type="NCBI Taxonomy" id="2970915"/>
    <lineage>
        <taxon>Bacteria</taxon>
        <taxon>Bacillati</taxon>
        <taxon>Actinomycetota</taxon>
        <taxon>Actinomycetes</taxon>
        <taxon>Micrococcales</taxon>
        <taxon>Microbacteriaceae</taxon>
        <taxon>Herbiconiux</taxon>
    </lineage>
</organism>
<dbReference type="PANTHER" id="PTHR43884:SF12">
    <property type="entry name" value="ISOVALERYL-COA DEHYDROGENASE, MITOCHONDRIAL-RELATED"/>
    <property type="match status" value="1"/>
</dbReference>
<name>A0AA41XEW2_9MICO</name>
<dbReference type="InterPro" id="IPR037069">
    <property type="entry name" value="AcylCoA_DH/ox_N_sf"/>
</dbReference>
<reference evidence="6" key="1">
    <citation type="submission" date="2022-08" db="EMBL/GenBank/DDBJ databases">
        <authorList>
            <person name="Deng Y."/>
            <person name="Han X.-F."/>
            <person name="Zhang Y.-Q."/>
        </authorList>
    </citation>
    <scope>NUCLEOTIDE SEQUENCE</scope>
    <source>
        <strain evidence="6">CPCC 203407</strain>
    </source>
</reference>
<dbReference type="Gene3D" id="1.10.540.10">
    <property type="entry name" value="Acyl-CoA dehydrogenase/oxidase, N-terminal domain"/>
    <property type="match status" value="1"/>
</dbReference>
<sequence>MLTRPTPFAAFRPPSEERWIETATALADSFRATVAADDASGELPIGNLRAISESGLDVAFLPVEHGGEALSYSALVDVVRVFAAAHPAVAAVWLMHIGAAHALVTMSAPAEAEHFAEALRAGARFSNALSEPAGGNHFLSSQQDVDGVQGGWSLTGSKLFVSGVEAADHLLLNVRIDGQPAFFGIDRDDTMSLPPIEQTIGMRATRSRTIVFDGTLLPAERRCGPPPVGYASLITIGFSALSIGIAESAIDALVASATRQKHPAALRLADAPWVKSETAMVWAELSAARLVAEQTGWLADRRDPVAMALATEGKMLTNEVAKKAAATALKVGGGGAYLARSPIQRIFRDAQAGALMAYSVPFSQELVGEWVLAEPSTPATGDPATGGPATGG</sequence>
<evidence type="ECO:0000313" key="6">
    <source>
        <dbReference type="EMBL" id="MCS5724934.1"/>
    </source>
</evidence>
<evidence type="ECO:0000256" key="1">
    <source>
        <dbReference type="ARBA" id="ARBA00001974"/>
    </source>
</evidence>
<dbReference type="RefSeq" id="WP_259525411.1">
    <property type="nucleotide sequence ID" value="NZ_JANLCK010000002.1"/>
</dbReference>
<dbReference type="EMBL" id="JANLCK010000002">
    <property type="protein sequence ID" value="MCS5724934.1"/>
    <property type="molecule type" value="Genomic_DNA"/>
</dbReference>
<dbReference type="InterPro" id="IPR009100">
    <property type="entry name" value="AcylCoA_DH/oxidase_NM_dom_sf"/>
</dbReference>
<evidence type="ECO:0000256" key="2">
    <source>
        <dbReference type="ARBA" id="ARBA00009347"/>
    </source>
</evidence>
<dbReference type="InterPro" id="IPR036250">
    <property type="entry name" value="AcylCo_DH-like_C"/>
</dbReference>
<dbReference type="Gene3D" id="2.40.110.10">
    <property type="entry name" value="Butyryl-CoA Dehydrogenase, subunit A, domain 2"/>
    <property type="match status" value="1"/>
</dbReference>
<comment type="cofactor">
    <cofactor evidence="1">
        <name>FAD</name>
        <dbReference type="ChEBI" id="CHEBI:57692"/>
    </cofactor>
</comment>
<dbReference type="Gene3D" id="1.20.140.10">
    <property type="entry name" value="Butyryl-CoA Dehydrogenase, subunit A, domain 3"/>
    <property type="match status" value="1"/>
</dbReference>
<keyword evidence="4" id="KW-0274">FAD</keyword>
<dbReference type="PANTHER" id="PTHR43884">
    <property type="entry name" value="ACYL-COA DEHYDROGENASE"/>
    <property type="match status" value="1"/>
</dbReference>
<evidence type="ECO:0000313" key="7">
    <source>
        <dbReference type="Proteomes" id="UP001165587"/>
    </source>
</evidence>
<dbReference type="InterPro" id="IPR046373">
    <property type="entry name" value="Acyl-CoA_Oxase/DH_mid-dom_sf"/>
</dbReference>
<comment type="similarity">
    <text evidence="2">Belongs to the acyl-CoA dehydrogenase family.</text>
</comment>
<dbReference type="InterPro" id="IPR009075">
    <property type="entry name" value="AcylCo_DH/oxidase_C"/>
</dbReference>
<dbReference type="Proteomes" id="UP001165587">
    <property type="component" value="Unassembled WGS sequence"/>
</dbReference>
<dbReference type="SUPFAM" id="SSF47203">
    <property type="entry name" value="Acyl-CoA dehydrogenase C-terminal domain-like"/>
    <property type="match status" value="1"/>
</dbReference>
<feature type="domain" description="Acyl-CoA dehydrogenase/oxidase C-terminal" evidence="5">
    <location>
        <begin position="239"/>
        <end position="354"/>
    </location>
</feature>
<dbReference type="AlphaFoldDB" id="A0AA41XEW2"/>